<dbReference type="InterPro" id="IPR005177">
    <property type="entry name" value="Kinase-pyrophosphorylase"/>
</dbReference>
<organism evidence="5">
    <name type="scientific">hydrothermal vent metagenome</name>
    <dbReference type="NCBI Taxonomy" id="652676"/>
    <lineage>
        <taxon>unclassified sequences</taxon>
        <taxon>metagenomes</taxon>
        <taxon>ecological metagenomes</taxon>
    </lineage>
</organism>
<evidence type="ECO:0000256" key="1">
    <source>
        <dbReference type="ARBA" id="ARBA00022527"/>
    </source>
</evidence>
<evidence type="ECO:0000256" key="3">
    <source>
        <dbReference type="ARBA" id="ARBA00022741"/>
    </source>
</evidence>
<dbReference type="GO" id="GO:0004674">
    <property type="term" value="F:protein serine/threonine kinase activity"/>
    <property type="evidence" value="ECO:0007669"/>
    <property type="project" value="UniProtKB-KW"/>
</dbReference>
<dbReference type="EMBL" id="UOFR01000084">
    <property type="protein sequence ID" value="VAX01434.1"/>
    <property type="molecule type" value="Genomic_DNA"/>
</dbReference>
<evidence type="ECO:0000313" key="5">
    <source>
        <dbReference type="EMBL" id="VAX01434.1"/>
    </source>
</evidence>
<dbReference type="PANTHER" id="PTHR31756">
    <property type="entry name" value="PYRUVATE, PHOSPHATE DIKINASE REGULATORY PROTEIN 1, CHLOROPLASTIC"/>
    <property type="match status" value="1"/>
</dbReference>
<keyword evidence="4" id="KW-0418">Kinase</keyword>
<dbReference type="Pfam" id="PF03618">
    <property type="entry name" value="Kinase-PPPase"/>
    <property type="match status" value="1"/>
</dbReference>
<protein>
    <submittedName>
        <fullName evidence="5">Phosphoenolpyruvate synthase regulatory protein</fullName>
    </submittedName>
</protein>
<evidence type="ECO:0000256" key="2">
    <source>
        <dbReference type="ARBA" id="ARBA00022679"/>
    </source>
</evidence>
<dbReference type="GO" id="GO:0005524">
    <property type="term" value="F:ATP binding"/>
    <property type="evidence" value="ECO:0007669"/>
    <property type="project" value="InterPro"/>
</dbReference>
<dbReference type="InterPro" id="IPR026530">
    <property type="entry name" value="PSRP"/>
</dbReference>
<accession>A0A3B1ANI0</accession>
<dbReference type="HAMAP" id="MF_01062">
    <property type="entry name" value="PSRP"/>
    <property type="match status" value="1"/>
</dbReference>
<evidence type="ECO:0000256" key="4">
    <source>
        <dbReference type="ARBA" id="ARBA00022777"/>
    </source>
</evidence>
<reference evidence="5" key="1">
    <citation type="submission" date="2018-06" db="EMBL/GenBank/DDBJ databases">
        <authorList>
            <person name="Zhirakovskaya E."/>
        </authorList>
    </citation>
    <scope>NUCLEOTIDE SEQUENCE</scope>
</reference>
<keyword evidence="2" id="KW-0808">Transferase</keyword>
<dbReference type="PANTHER" id="PTHR31756:SF3">
    <property type="entry name" value="PYRUVATE, PHOSPHATE DIKINASE REGULATORY PROTEIN 1, CHLOROPLASTIC"/>
    <property type="match status" value="1"/>
</dbReference>
<sequence>MKRQVYFVSDRTGITIEALGHSLLSQFKDLKFEFTTLRYVDSLNKIENLCQTIDGYEGEERPLIFSTLVDGQLRAKLGRVNAHVFDLMGEFLTPLEEILNTQASLALGHTHGPGSDKHYAHRMDAVNYALLNDDGLTTRHLDRADIILIGPSRSGKTPTCLYLAMQYGVYAANYPLVEEDFELMRLPGVLAKRRDQLFGLSITAERLQQIREVRRPDSEYASIKQCQYEVNQIGILYRENRISTCDVTQRSVEEIATRILPHLHLL</sequence>
<keyword evidence="3" id="KW-0547">Nucleotide-binding</keyword>
<proteinExistence type="inferred from homology"/>
<dbReference type="AlphaFoldDB" id="A0A3B1ANI0"/>
<gene>
    <name evidence="5" type="ORF">MNBD_GAMMA21-2645</name>
</gene>
<keyword evidence="1" id="KW-0723">Serine/threonine-protein kinase</keyword>
<keyword evidence="5" id="KW-0670">Pyruvate</keyword>
<dbReference type="NCBIfam" id="NF003742">
    <property type="entry name" value="PRK05339.1"/>
    <property type="match status" value="1"/>
</dbReference>
<name>A0A3B1ANI0_9ZZZZ</name>